<dbReference type="AlphaFoldDB" id="A0A6P9BY11"/>
<dbReference type="SMART" id="SM00212">
    <property type="entry name" value="UBCc"/>
    <property type="match status" value="1"/>
</dbReference>
<reference evidence="7" key="1">
    <citation type="submission" date="2025-08" db="UniProtKB">
        <authorList>
            <consortium name="RefSeq"/>
        </authorList>
    </citation>
    <scope>IDENTIFICATION</scope>
    <source>
        <tissue evidence="7">Blood</tissue>
    </source>
</reference>
<dbReference type="Gene3D" id="3.10.110.10">
    <property type="entry name" value="Ubiquitin Conjugating Enzyme"/>
    <property type="match status" value="1"/>
</dbReference>
<dbReference type="InterPro" id="IPR050113">
    <property type="entry name" value="Ub_conjugating_enzyme"/>
</dbReference>
<dbReference type="InParanoid" id="A0A6P9BY11"/>
<dbReference type="SUPFAM" id="SSF54495">
    <property type="entry name" value="UBC-like"/>
    <property type="match status" value="1"/>
</dbReference>
<sequence>MAGAGKRVAKELDIIKKLGLRCFRDIQADVTNILLWKGLLMPDNPPYNKGAFWIEISFPCEYPLRPPTIRFKTQIYHPNVDKKGKCCLPIISEKNWEPYTRIEQVIYALIELVNKPDIDHPVNLEVAKEFKEEHERFLLQAEDHTCKFSEKRPCE</sequence>
<organism evidence="6 7">
    <name type="scientific">Pantherophis guttatus</name>
    <name type="common">Corn snake</name>
    <name type="synonym">Elaphe guttata</name>
    <dbReference type="NCBI Taxonomy" id="94885"/>
    <lineage>
        <taxon>Eukaryota</taxon>
        <taxon>Metazoa</taxon>
        <taxon>Chordata</taxon>
        <taxon>Craniata</taxon>
        <taxon>Vertebrata</taxon>
        <taxon>Euteleostomi</taxon>
        <taxon>Lepidosauria</taxon>
        <taxon>Squamata</taxon>
        <taxon>Bifurcata</taxon>
        <taxon>Unidentata</taxon>
        <taxon>Episquamata</taxon>
        <taxon>Toxicofera</taxon>
        <taxon>Serpentes</taxon>
        <taxon>Colubroidea</taxon>
        <taxon>Colubridae</taxon>
        <taxon>Colubrinae</taxon>
        <taxon>Pantherophis</taxon>
    </lineage>
</organism>
<dbReference type="RefSeq" id="XP_034276217.1">
    <property type="nucleotide sequence ID" value="XM_034420326.2"/>
</dbReference>
<keyword evidence="3" id="KW-0808">Transferase</keyword>
<evidence type="ECO:0000313" key="7">
    <source>
        <dbReference type="RefSeq" id="XP_034276217.1"/>
    </source>
</evidence>
<comment type="catalytic activity">
    <reaction evidence="1">
        <text>S-ubiquitinyl-[E1 ubiquitin-activating enzyme]-L-cysteine + [E2 ubiquitin-conjugating enzyme]-L-cysteine = [E1 ubiquitin-activating enzyme]-L-cysteine + S-ubiquitinyl-[E2 ubiquitin-conjugating enzyme]-L-cysteine.</text>
        <dbReference type="EC" id="2.3.2.23"/>
    </reaction>
</comment>
<dbReference type="FunFam" id="3.10.110.10:FF:000011">
    <property type="entry name" value="Ubiquitin-conjugating enzyme E2 L3"/>
    <property type="match status" value="1"/>
</dbReference>
<dbReference type="PROSITE" id="PS50127">
    <property type="entry name" value="UBC_2"/>
    <property type="match status" value="1"/>
</dbReference>
<evidence type="ECO:0000256" key="4">
    <source>
        <dbReference type="ARBA" id="ARBA00022786"/>
    </source>
</evidence>
<dbReference type="OMA" id="GKCCLPI"/>
<name>A0A6P9BY11_PANGU</name>
<dbReference type="InterPro" id="IPR000608">
    <property type="entry name" value="UBC"/>
</dbReference>
<dbReference type="Proteomes" id="UP001652622">
    <property type="component" value="Unplaced"/>
</dbReference>
<dbReference type="InterPro" id="IPR016135">
    <property type="entry name" value="UBQ-conjugating_enzyme/RWD"/>
</dbReference>
<evidence type="ECO:0000256" key="3">
    <source>
        <dbReference type="ARBA" id="ARBA00022679"/>
    </source>
</evidence>
<feature type="domain" description="UBC core" evidence="5">
    <location>
        <begin position="3"/>
        <end position="150"/>
    </location>
</feature>
<evidence type="ECO:0000259" key="5">
    <source>
        <dbReference type="PROSITE" id="PS50127"/>
    </source>
</evidence>
<gene>
    <name evidence="7" type="primary">LOC117667123</name>
</gene>
<dbReference type="GeneID" id="117667123"/>
<keyword evidence="4" id="KW-0833">Ubl conjugation pathway</keyword>
<dbReference type="GO" id="GO:0061631">
    <property type="term" value="F:ubiquitin conjugating enzyme activity"/>
    <property type="evidence" value="ECO:0007669"/>
    <property type="project" value="UniProtKB-EC"/>
</dbReference>
<dbReference type="CDD" id="cd23801">
    <property type="entry name" value="UBCc_UBE2L3"/>
    <property type="match status" value="1"/>
</dbReference>
<evidence type="ECO:0000256" key="2">
    <source>
        <dbReference type="ARBA" id="ARBA00012486"/>
    </source>
</evidence>
<proteinExistence type="predicted"/>
<dbReference type="OrthoDB" id="9973183at2759"/>
<dbReference type="PANTHER" id="PTHR24067">
    <property type="entry name" value="UBIQUITIN-CONJUGATING ENZYME E2"/>
    <property type="match status" value="1"/>
</dbReference>
<dbReference type="EC" id="2.3.2.23" evidence="2"/>
<protein>
    <recommendedName>
        <fullName evidence="2">E2 ubiquitin-conjugating enzyme</fullName>
        <ecNumber evidence="2">2.3.2.23</ecNumber>
    </recommendedName>
</protein>
<keyword evidence="6" id="KW-1185">Reference proteome</keyword>
<evidence type="ECO:0000256" key="1">
    <source>
        <dbReference type="ARBA" id="ARBA00000485"/>
    </source>
</evidence>
<dbReference type="Pfam" id="PF00179">
    <property type="entry name" value="UQ_con"/>
    <property type="match status" value="1"/>
</dbReference>
<dbReference type="KEGG" id="pgut:117667123"/>
<accession>A0A6P9BY11</accession>
<evidence type="ECO:0000313" key="6">
    <source>
        <dbReference type="Proteomes" id="UP001652622"/>
    </source>
</evidence>